<keyword evidence="4" id="KW-1185">Reference proteome</keyword>
<keyword evidence="2" id="KW-0812">Transmembrane</keyword>
<organism evidence="3 4">
    <name type="scientific">Chelatococcus asaccharovorans</name>
    <dbReference type="NCBI Taxonomy" id="28210"/>
    <lineage>
        <taxon>Bacteria</taxon>
        <taxon>Pseudomonadati</taxon>
        <taxon>Pseudomonadota</taxon>
        <taxon>Alphaproteobacteria</taxon>
        <taxon>Hyphomicrobiales</taxon>
        <taxon>Chelatococcaceae</taxon>
        <taxon>Chelatococcus</taxon>
    </lineage>
</organism>
<comment type="caution">
    <text evidence="3">The sequence shown here is derived from an EMBL/GenBank/DDBJ whole genome shotgun (WGS) entry which is preliminary data.</text>
</comment>
<feature type="transmembrane region" description="Helical" evidence="2">
    <location>
        <begin position="54"/>
        <end position="73"/>
    </location>
</feature>
<evidence type="ECO:0000313" key="4">
    <source>
        <dbReference type="Proteomes" id="UP000248021"/>
    </source>
</evidence>
<reference evidence="3 4" key="1">
    <citation type="submission" date="2018-05" db="EMBL/GenBank/DDBJ databases">
        <title>Genomic Encyclopedia of Type Strains, Phase IV (KMG-IV): sequencing the most valuable type-strain genomes for metagenomic binning, comparative biology and taxonomic classification.</title>
        <authorList>
            <person name="Goeker M."/>
        </authorList>
    </citation>
    <scope>NUCLEOTIDE SEQUENCE [LARGE SCALE GENOMIC DNA]</scope>
    <source>
        <strain evidence="3 4">DSM 6462</strain>
    </source>
</reference>
<evidence type="ECO:0000256" key="1">
    <source>
        <dbReference type="SAM" id="MobiDB-lite"/>
    </source>
</evidence>
<feature type="region of interest" description="Disordered" evidence="1">
    <location>
        <begin position="1"/>
        <end position="23"/>
    </location>
</feature>
<evidence type="ECO:0000313" key="3">
    <source>
        <dbReference type="EMBL" id="PXW64344.1"/>
    </source>
</evidence>
<sequence>MSWHDDTGHMPRPGNDTGTRAPHRSFWRSPGGIVAIGFLLAAAFLLFSEHRAHVLGYLPFLLLLACPLMHMFMHHGHGHHAGHQPGERQPGPDGGNR</sequence>
<keyword evidence="2" id="KW-1133">Transmembrane helix</keyword>
<evidence type="ECO:0000256" key="2">
    <source>
        <dbReference type="SAM" id="Phobius"/>
    </source>
</evidence>
<dbReference type="InterPro" id="IPR021682">
    <property type="entry name" value="DUF2933"/>
</dbReference>
<dbReference type="EMBL" id="QJJK01000001">
    <property type="protein sequence ID" value="PXW64344.1"/>
    <property type="molecule type" value="Genomic_DNA"/>
</dbReference>
<dbReference type="AlphaFoldDB" id="A0A2V3UJ78"/>
<accession>A0A2V3UJ78</accession>
<feature type="region of interest" description="Disordered" evidence="1">
    <location>
        <begin position="77"/>
        <end position="97"/>
    </location>
</feature>
<keyword evidence="2" id="KW-0472">Membrane</keyword>
<name>A0A2V3UJ78_9HYPH</name>
<proteinExistence type="predicted"/>
<evidence type="ECO:0008006" key="5">
    <source>
        <dbReference type="Google" id="ProtNLM"/>
    </source>
</evidence>
<dbReference type="OrthoDB" id="9873588at2"/>
<gene>
    <name evidence="3" type="ORF">C7450_10199</name>
</gene>
<feature type="transmembrane region" description="Helical" evidence="2">
    <location>
        <begin position="26"/>
        <end position="47"/>
    </location>
</feature>
<dbReference type="Pfam" id="PF11666">
    <property type="entry name" value="DUF2933"/>
    <property type="match status" value="1"/>
</dbReference>
<dbReference type="Proteomes" id="UP000248021">
    <property type="component" value="Unassembled WGS sequence"/>
</dbReference>
<dbReference type="RefSeq" id="WP_110372440.1">
    <property type="nucleotide sequence ID" value="NZ_JAHBRY010000001.1"/>
</dbReference>
<protein>
    <recommendedName>
        <fullName evidence="5">DUF2933 family protein</fullName>
    </recommendedName>
</protein>